<feature type="region of interest" description="Disordered" evidence="1">
    <location>
        <begin position="1"/>
        <end position="25"/>
    </location>
</feature>
<keyword evidence="4" id="KW-1185">Reference proteome</keyword>
<dbReference type="AlphaFoldDB" id="A0A251NJ62"/>
<name>A0A251NJ62_PRUPE</name>
<dbReference type="Gramene" id="ONH98719">
    <property type="protein sequence ID" value="ONH98719"/>
    <property type="gene ID" value="PRUPE_7G263400"/>
</dbReference>
<keyword evidence="2" id="KW-0812">Transmembrane</keyword>
<proteinExistence type="predicted"/>
<evidence type="ECO:0000313" key="3">
    <source>
        <dbReference type="EMBL" id="ONH98719.1"/>
    </source>
</evidence>
<dbReference type="EMBL" id="CM007657">
    <property type="protein sequence ID" value="ONH98719.1"/>
    <property type="molecule type" value="Genomic_DNA"/>
</dbReference>
<evidence type="ECO:0000256" key="1">
    <source>
        <dbReference type="SAM" id="MobiDB-lite"/>
    </source>
</evidence>
<evidence type="ECO:0000256" key="2">
    <source>
        <dbReference type="SAM" id="Phobius"/>
    </source>
</evidence>
<protein>
    <submittedName>
        <fullName evidence="3">Uncharacterized protein</fullName>
    </submittedName>
</protein>
<reference evidence="3 4" key="1">
    <citation type="journal article" date="2013" name="Nat. Genet.">
        <title>The high-quality draft genome of peach (Prunus persica) identifies unique patterns of genetic diversity, domestication and genome evolution.</title>
        <authorList>
            <consortium name="International Peach Genome Initiative"/>
            <person name="Verde I."/>
            <person name="Abbott A.G."/>
            <person name="Scalabrin S."/>
            <person name="Jung S."/>
            <person name="Shu S."/>
            <person name="Marroni F."/>
            <person name="Zhebentyayeva T."/>
            <person name="Dettori M.T."/>
            <person name="Grimwood J."/>
            <person name="Cattonaro F."/>
            <person name="Zuccolo A."/>
            <person name="Rossini L."/>
            <person name="Jenkins J."/>
            <person name="Vendramin E."/>
            <person name="Meisel L.A."/>
            <person name="Decroocq V."/>
            <person name="Sosinski B."/>
            <person name="Prochnik S."/>
            <person name="Mitros T."/>
            <person name="Policriti A."/>
            <person name="Cipriani G."/>
            <person name="Dondini L."/>
            <person name="Ficklin S."/>
            <person name="Goodstein D.M."/>
            <person name="Xuan P."/>
            <person name="Del Fabbro C."/>
            <person name="Aramini V."/>
            <person name="Copetti D."/>
            <person name="Gonzalez S."/>
            <person name="Horner D.S."/>
            <person name="Falchi R."/>
            <person name="Lucas S."/>
            <person name="Mica E."/>
            <person name="Maldonado J."/>
            <person name="Lazzari B."/>
            <person name="Bielenberg D."/>
            <person name="Pirona R."/>
            <person name="Miculan M."/>
            <person name="Barakat A."/>
            <person name="Testolin R."/>
            <person name="Stella A."/>
            <person name="Tartarini S."/>
            <person name="Tonutti P."/>
            <person name="Arus P."/>
            <person name="Orellana A."/>
            <person name="Wells C."/>
            <person name="Main D."/>
            <person name="Vizzotto G."/>
            <person name="Silva H."/>
            <person name="Salamini F."/>
            <person name="Schmutz J."/>
            <person name="Morgante M."/>
            <person name="Rokhsar D.S."/>
        </authorList>
    </citation>
    <scope>NUCLEOTIDE SEQUENCE [LARGE SCALE GENOMIC DNA]</scope>
    <source>
        <strain evidence="4">cv. Nemared</strain>
    </source>
</reference>
<keyword evidence="2" id="KW-1133">Transmembrane helix</keyword>
<evidence type="ECO:0000313" key="4">
    <source>
        <dbReference type="Proteomes" id="UP000006882"/>
    </source>
</evidence>
<organism evidence="3 4">
    <name type="scientific">Prunus persica</name>
    <name type="common">Peach</name>
    <name type="synonym">Amygdalus persica</name>
    <dbReference type="NCBI Taxonomy" id="3760"/>
    <lineage>
        <taxon>Eukaryota</taxon>
        <taxon>Viridiplantae</taxon>
        <taxon>Streptophyta</taxon>
        <taxon>Embryophyta</taxon>
        <taxon>Tracheophyta</taxon>
        <taxon>Spermatophyta</taxon>
        <taxon>Magnoliopsida</taxon>
        <taxon>eudicotyledons</taxon>
        <taxon>Gunneridae</taxon>
        <taxon>Pentapetalae</taxon>
        <taxon>rosids</taxon>
        <taxon>fabids</taxon>
        <taxon>Rosales</taxon>
        <taxon>Rosaceae</taxon>
        <taxon>Amygdaloideae</taxon>
        <taxon>Amygdaleae</taxon>
        <taxon>Prunus</taxon>
    </lineage>
</organism>
<accession>A0A251NJ62</accession>
<sequence length="72" mass="8201">MSKQLHQQWREEGSGFGASSTNDGLLPHKYTKAFTKVVMMLSVCSLLNWCSLPIIQNALYYIDIKLQIPQLD</sequence>
<feature type="transmembrane region" description="Helical" evidence="2">
    <location>
        <begin position="37"/>
        <end position="62"/>
    </location>
</feature>
<dbReference type="Proteomes" id="UP000006882">
    <property type="component" value="Chromosome G7"/>
</dbReference>
<gene>
    <name evidence="3" type="ORF">PRUPE_7G263400</name>
</gene>
<keyword evidence="2" id="KW-0472">Membrane</keyword>